<dbReference type="GO" id="GO:0005886">
    <property type="term" value="C:plasma membrane"/>
    <property type="evidence" value="ECO:0007669"/>
    <property type="project" value="UniProtKB-SubCell"/>
</dbReference>
<protein>
    <submittedName>
        <fullName evidence="9">Multidrug RND transporter</fullName>
    </submittedName>
</protein>
<feature type="transmembrane region" description="Helical" evidence="7">
    <location>
        <begin position="267"/>
        <end position="287"/>
    </location>
</feature>
<feature type="transmembrane region" description="Helical" evidence="7">
    <location>
        <begin position="707"/>
        <end position="726"/>
    </location>
</feature>
<feature type="region of interest" description="Disordered" evidence="6">
    <location>
        <begin position="789"/>
        <end position="815"/>
    </location>
</feature>
<dbReference type="Pfam" id="PF03176">
    <property type="entry name" value="MMPL"/>
    <property type="match status" value="2"/>
</dbReference>
<evidence type="ECO:0000256" key="5">
    <source>
        <dbReference type="ARBA" id="ARBA00023136"/>
    </source>
</evidence>
<feature type="transmembrane region" description="Helical" evidence="7">
    <location>
        <begin position="655"/>
        <end position="674"/>
    </location>
</feature>
<evidence type="ECO:0000256" key="4">
    <source>
        <dbReference type="ARBA" id="ARBA00022989"/>
    </source>
</evidence>
<organism evidence="9 10">
    <name type="scientific">Corynebacterium hadale</name>
    <dbReference type="NCBI Taxonomy" id="2026255"/>
    <lineage>
        <taxon>Bacteria</taxon>
        <taxon>Bacillati</taxon>
        <taxon>Actinomycetota</taxon>
        <taxon>Actinomycetes</taxon>
        <taxon>Mycobacteriales</taxon>
        <taxon>Corynebacteriaceae</taxon>
        <taxon>Corynebacterium</taxon>
    </lineage>
</organism>
<feature type="domain" description="SSD" evidence="8">
    <location>
        <begin position="232"/>
        <end position="364"/>
    </location>
</feature>
<dbReference type="InterPro" id="IPR000731">
    <property type="entry name" value="SSD"/>
</dbReference>
<dbReference type="AlphaFoldDB" id="A0A269PGN6"/>
<accession>A0A269PGN6</accession>
<dbReference type="Gene3D" id="1.20.1640.10">
    <property type="entry name" value="Multidrug efflux transporter AcrB transmembrane domain"/>
    <property type="match status" value="2"/>
</dbReference>
<evidence type="ECO:0000313" key="10">
    <source>
        <dbReference type="Proteomes" id="UP000215771"/>
    </source>
</evidence>
<feature type="transmembrane region" description="Helical" evidence="7">
    <location>
        <begin position="240"/>
        <end position="261"/>
    </location>
</feature>
<dbReference type="PROSITE" id="PS50156">
    <property type="entry name" value="SSD"/>
    <property type="match status" value="1"/>
</dbReference>
<sequence length="815" mass="86832">MAKLLFRLGRWSYLRKWRVIVAWLLILGATAAGALSLMRPFTSEFSISGTPAISALDTLEENFPGEGNVATAPGVNLVFAAPGGQTLDSPEYMRAMDDTVGYIRDNLEGLSGTDRFGNPVEVNRELQDMIVTQMTDMGLPEETAKADAHNLRMVSDDGRIGYTTFEFGAESSMTVEQADRDVVNQAMQIGRDAGLEVEAGGAGFGDPIEINTTSELIGLGVAFLVLLITFGSLAASTIPLITAVVGVGIGALAIVLTTHWVDLNNVTPVLAVMIGLAVGIDYALFILSRYRQERRTLSGPDAAGMAVGTAGSSVVFAGTTVFVALVALVLAGIEFLSWMGLAAALTVLVSVLVALTLLPALLGLWGDRAFAGRIPGVAGQPGPGKRPAKDLDEKSMGRTWVNFVRKFPAVVMACVVLGLGALAAPVLDLEMALPSDSTSNLDTTQRKSAELMAEGFGPGVNAPFLVVVDAHAANPDSEILRPYMDAIPDEQGGDAEKAALASFLYAVGEAGTVSGIQHAQLIGVNDDMTAAQMVAYPQGGPEEEYTLEVAHGLRETLHQVEDATGVTIGLTGLTAVQMDITEELSGAMPLYLAIVVGLAILLLMIVFRSILVPVVAGLGFLLSVGAAFGVTVLFWQEGFLGLVNTPTPILSFLPIFLIGVTFGLAMDYQVFLVTRIREHYLKLRREGDPDAEIHAVQHSTVDGFAQGARVVTAAAIIMIAVFVAFINQPLPFIQIFGFALGVAVLFDAFFVRMALVPATMFILGRSTWWMPRWLDRILPHVDVEGTGLEREFHPNTHPDTDFDTDLDTAELEPSR</sequence>
<evidence type="ECO:0000256" key="2">
    <source>
        <dbReference type="ARBA" id="ARBA00022475"/>
    </source>
</evidence>
<evidence type="ECO:0000256" key="3">
    <source>
        <dbReference type="ARBA" id="ARBA00022692"/>
    </source>
</evidence>
<feature type="transmembrane region" description="Helical" evidence="7">
    <location>
        <begin position="216"/>
        <end position="233"/>
    </location>
</feature>
<evidence type="ECO:0000259" key="8">
    <source>
        <dbReference type="PROSITE" id="PS50156"/>
    </source>
</evidence>
<feature type="transmembrane region" description="Helical" evidence="7">
    <location>
        <begin position="614"/>
        <end position="635"/>
    </location>
</feature>
<dbReference type="PANTHER" id="PTHR33406:SF13">
    <property type="entry name" value="MEMBRANE PROTEIN YDFJ"/>
    <property type="match status" value="1"/>
</dbReference>
<dbReference type="InterPro" id="IPR050545">
    <property type="entry name" value="Mycobact_MmpL"/>
</dbReference>
<feature type="compositionally biased region" description="Basic and acidic residues" evidence="6">
    <location>
        <begin position="789"/>
        <end position="800"/>
    </location>
</feature>
<evidence type="ECO:0000256" key="1">
    <source>
        <dbReference type="ARBA" id="ARBA00004651"/>
    </source>
</evidence>
<dbReference type="InterPro" id="IPR004869">
    <property type="entry name" value="MMPL_dom"/>
</dbReference>
<comment type="subcellular location">
    <subcellularLocation>
        <location evidence="1">Cell membrane</location>
        <topology evidence="1">Multi-pass membrane protein</topology>
    </subcellularLocation>
</comment>
<dbReference type="SUPFAM" id="SSF82866">
    <property type="entry name" value="Multidrug efflux transporter AcrB transmembrane domain"/>
    <property type="match status" value="2"/>
</dbReference>
<feature type="transmembrane region" description="Helical" evidence="7">
    <location>
        <begin position="732"/>
        <end position="763"/>
    </location>
</feature>
<evidence type="ECO:0000256" key="6">
    <source>
        <dbReference type="SAM" id="MobiDB-lite"/>
    </source>
</evidence>
<dbReference type="Proteomes" id="UP000215771">
    <property type="component" value="Unassembled WGS sequence"/>
</dbReference>
<feature type="transmembrane region" description="Helical" evidence="7">
    <location>
        <begin position="588"/>
        <end position="607"/>
    </location>
</feature>
<gene>
    <name evidence="9" type="ORF">CIG21_00985</name>
</gene>
<comment type="caution">
    <text evidence="9">The sequence shown here is derived from an EMBL/GenBank/DDBJ whole genome shotgun (WGS) entry which is preliminary data.</text>
</comment>
<dbReference type="PANTHER" id="PTHR33406">
    <property type="entry name" value="MEMBRANE PROTEIN MJ1562-RELATED"/>
    <property type="match status" value="1"/>
</dbReference>
<evidence type="ECO:0000313" key="9">
    <source>
        <dbReference type="EMBL" id="PAJ71333.1"/>
    </source>
</evidence>
<feature type="transmembrane region" description="Helical" evidence="7">
    <location>
        <begin position="339"/>
        <end position="365"/>
    </location>
</feature>
<proteinExistence type="predicted"/>
<keyword evidence="3 7" id="KW-0812">Transmembrane</keyword>
<keyword evidence="4 7" id="KW-1133">Transmembrane helix</keyword>
<feature type="transmembrane region" description="Helical" evidence="7">
    <location>
        <begin position="407"/>
        <end position="427"/>
    </location>
</feature>
<dbReference type="RefSeq" id="WP_095275244.1">
    <property type="nucleotide sequence ID" value="NZ_CP047655.1"/>
</dbReference>
<name>A0A269PGN6_9CORY</name>
<reference evidence="9 10" key="1">
    <citation type="submission" date="2017-08" db="EMBL/GenBank/DDBJ databases">
        <authorList>
            <person name="de Groot N.N."/>
        </authorList>
    </citation>
    <scope>NUCLEOTIDE SEQUENCE [LARGE SCALE GENOMIC DNA]</scope>
    <source>
        <strain evidence="9 10">NBT06-6</strain>
    </source>
</reference>
<evidence type="ECO:0000256" key="7">
    <source>
        <dbReference type="SAM" id="Phobius"/>
    </source>
</evidence>
<keyword evidence="5 7" id="KW-0472">Membrane</keyword>
<dbReference type="EMBL" id="NQMQ01000001">
    <property type="protein sequence ID" value="PAJ71333.1"/>
    <property type="molecule type" value="Genomic_DNA"/>
</dbReference>
<keyword evidence="2" id="KW-1003">Cell membrane</keyword>
<feature type="compositionally biased region" description="Acidic residues" evidence="6">
    <location>
        <begin position="801"/>
        <end position="815"/>
    </location>
</feature>
<feature type="transmembrane region" description="Helical" evidence="7">
    <location>
        <begin position="307"/>
        <end position="333"/>
    </location>
</feature>